<name>A0A1F5R7X6_9BACT</name>
<dbReference type="AlphaFoldDB" id="A0A1F5R7X6"/>
<evidence type="ECO:0000313" key="3">
    <source>
        <dbReference type="EMBL" id="OGF10560.1"/>
    </source>
</evidence>
<dbReference type="EMBL" id="MFFM01000038">
    <property type="protein sequence ID" value="OGF10560.1"/>
    <property type="molecule type" value="Genomic_DNA"/>
</dbReference>
<organism evidence="3 4">
    <name type="scientific">Candidatus Edwardsbacteria bacterium GWF2_54_11</name>
    <dbReference type="NCBI Taxonomy" id="1817851"/>
    <lineage>
        <taxon>Bacteria</taxon>
        <taxon>Candidatus Edwardsiibacteriota</taxon>
    </lineage>
</organism>
<dbReference type="PANTHER" id="PTHR46797">
    <property type="entry name" value="HTH-TYPE TRANSCRIPTIONAL REGULATOR"/>
    <property type="match status" value="1"/>
</dbReference>
<feature type="domain" description="HTH cro/C1-type" evidence="2">
    <location>
        <begin position="11"/>
        <end position="65"/>
    </location>
</feature>
<proteinExistence type="predicted"/>
<dbReference type="CDD" id="cd00093">
    <property type="entry name" value="HTH_XRE"/>
    <property type="match status" value="1"/>
</dbReference>
<dbReference type="Pfam" id="PF01381">
    <property type="entry name" value="HTH_3"/>
    <property type="match status" value="1"/>
</dbReference>
<dbReference type="InterPro" id="IPR050807">
    <property type="entry name" value="TransReg_Diox_bact_type"/>
</dbReference>
<accession>A0A1F5R7X6</accession>
<dbReference type="SUPFAM" id="SSF47413">
    <property type="entry name" value="lambda repressor-like DNA-binding domains"/>
    <property type="match status" value="1"/>
</dbReference>
<reference evidence="3 4" key="1">
    <citation type="journal article" date="2016" name="Nat. Commun.">
        <title>Thousands of microbial genomes shed light on interconnected biogeochemical processes in an aquifer system.</title>
        <authorList>
            <person name="Anantharaman K."/>
            <person name="Brown C.T."/>
            <person name="Hug L.A."/>
            <person name="Sharon I."/>
            <person name="Castelle C.J."/>
            <person name="Probst A.J."/>
            <person name="Thomas B.C."/>
            <person name="Singh A."/>
            <person name="Wilkins M.J."/>
            <person name="Karaoz U."/>
            <person name="Brodie E.L."/>
            <person name="Williams K.H."/>
            <person name="Hubbard S.S."/>
            <person name="Banfield J.F."/>
        </authorList>
    </citation>
    <scope>NUCLEOTIDE SEQUENCE [LARGE SCALE GENOMIC DNA]</scope>
</reference>
<gene>
    <name evidence="3" type="ORF">A2024_09100</name>
</gene>
<dbReference type="InterPro" id="IPR010982">
    <property type="entry name" value="Lambda_DNA-bd_dom_sf"/>
</dbReference>
<protein>
    <recommendedName>
        <fullName evidence="2">HTH cro/C1-type domain-containing protein</fullName>
    </recommendedName>
</protein>
<dbReference type="InterPro" id="IPR001387">
    <property type="entry name" value="Cro/C1-type_HTH"/>
</dbReference>
<evidence type="ECO:0000313" key="4">
    <source>
        <dbReference type="Proteomes" id="UP000177230"/>
    </source>
</evidence>
<evidence type="ECO:0000259" key="2">
    <source>
        <dbReference type="PROSITE" id="PS50943"/>
    </source>
</evidence>
<dbReference type="SMART" id="SM00530">
    <property type="entry name" value="HTH_XRE"/>
    <property type="match status" value="1"/>
</dbReference>
<sequence length="106" mass="12119">MDIYQQIGKQIKVIRKKTGYTQERLAESAGLSLNYIHMIESGKRAPTVDTLNKIAGCLKVKLRDLFSTDLPAPILKKQKTIELTSEEYKQLLTTIKTLKKKTRKNL</sequence>
<dbReference type="PROSITE" id="PS50943">
    <property type="entry name" value="HTH_CROC1"/>
    <property type="match status" value="1"/>
</dbReference>
<dbReference type="Gene3D" id="1.10.260.40">
    <property type="entry name" value="lambda repressor-like DNA-binding domains"/>
    <property type="match status" value="1"/>
</dbReference>
<comment type="caution">
    <text evidence="3">The sequence shown here is derived from an EMBL/GenBank/DDBJ whole genome shotgun (WGS) entry which is preliminary data.</text>
</comment>
<dbReference type="GO" id="GO:0003700">
    <property type="term" value="F:DNA-binding transcription factor activity"/>
    <property type="evidence" value="ECO:0007669"/>
    <property type="project" value="TreeGrafter"/>
</dbReference>
<evidence type="ECO:0000256" key="1">
    <source>
        <dbReference type="ARBA" id="ARBA00023125"/>
    </source>
</evidence>
<keyword evidence="1" id="KW-0238">DNA-binding</keyword>
<dbReference type="GO" id="GO:0005829">
    <property type="term" value="C:cytosol"/>
    <property type="evidence" value="ECO:0007669"/>
    <property type="project" value="TreeGrafter"/>
</dbReference>
<dbReference type="Proteomes" id="UP000177230">
    <property type="component" value="Unassembled WGS sequence"/>
</dbReference>
<dbReference type="PANTHER" id="PTHR46797:SF1">
    <property type="entry name" value="METHYLPHOSPHONATE SYNTHASE"/>
    <property type="match status" value="1"/>
</dbReference>
<dbReference type="GO" id="GO:0003677">
    <property type="term" value="F:DNA binding"/>
    <property type="evidence" value="ECO:0007669"/>
    <property type="project" value="UniProtKB-KW"/>
</dbReference>